<dbReference type="EMBL" id="BQFW01000012">
    <property type="protein sequence ID" value="GJJ76130.1"/>
    <property type="molecule type" value="Genomic_DNA"/>
</dbReference>
<name>A0A9P3HGG6_9FUNG</name>
<organism evidence="2 3">
    <name type="scientific">Entomortierella parvispora</name>
    <dbReference type="NCBI Taxonomy" id="205924"/>
    <lineage>
        <taxon>Eukaryota</taxon>
        <taxon>Fungi</taxon>
        <taxon>Fungi incertae sedis</taxon>
        <taxon>Mucoromycota</taxon>
        <taxon>Mortierellomycotina</taxon>
        <taxon>Mortierellomycetes</taxon>
        <taxon>Mortierellales</taxon>
        <taxon>Mortierellaceae</taxon>
        <taxon>Entomortierella</taxon>
    </lineage>
</organism>
<feature type="region of interest" description="Disordered" evidence="1">
    <location>
        <begin position="338"/>
        <end position="368"/>
    </location>
</feature>
<reference evidence="2" key="1">
    <citation type="submission" date="2021-11" db="EMBL/GenBank/DDBJ databases">
        <authorList>
            <person name="Herlambang A."/>
            <person name="Guo Y."/>
            <person name="Takashima Y."/>
            <person name="Nishizawa T."/>
        </authorList>
    </citation>
    <scope>NUCLEOTIDE SEQUENCE</scope>
    <source>
        <strain evidence="2">E1425</strain>
    </source>
</reference>
<sequence>MSIASQPSTHSPKRPELKATASFIQKRDHFPRVFKDPPNAVDLLARVYPTESELTKFPHVEINNSAVDSFHLFQFGPSGKNCEHIFRAVVFLCHYLRGRAHLLDPASHFSTSKDGQDFKDLATDLTKLEPSLVGVSASSLVALYERIVLERRKLDTFLSQAVGVEWTDTHLSKLARDLVQFDNDIKARDTQRKSATDNSKEAPREGGKSAQDSEKATILVASGLESRSSAPESAIATTNAAVGSESSSSTVDLQTKEQKLARRNSKNTEQGQSALPLSNTASYPVGGIVITSTTLPSGAGVAHPSQQSQAVSTSIQQSAPVPIQPAKAGLSSQLESLGAQPYSNQGSQSPSYTHHMPTSVPSPVSRNNDRKRAAAVSVDIEIVKYLREEIFGIIRSEIEKVNQQHHILRTEIENINARHLRLEEAFVQSQKALRARLDLDNTNKTYHDYQLAVLGRDLRNTLDRIQVVESRVGLRPLPIDPVSPHAMATPHPPAAPQQQNREGPRQH</sequence>
<evidence type="ECO:0000256" key="1">
    <source>
        <dbReference type="SAM" id="MobiDB-lite"/>
    </source>
</evidence>
<dbReference type="Proteomes" id="UP000827284">
    <property type="component" value="Unassembled WGS sequence"/>
</dbReference>
<dbReference type="AlphaFoldDB" id="A0A9P3HGG6"/>
<feature type="compositionally biased region" description="Polar residues" evidence="1">
    <location>
        <begin position="267"/>
        <end position="282"/>
    </location>
</feature>
<comment type="caution">
    <text evidence="2">The sequence shown here is derived from an EMBL/GenBank/DDBJ whole genome shotgun (WGS) entry which is preliminary data.</text>
</comment>
<feature type="compositionally biased region" description="Polar residues" evidence="1">
    <location>
        <begin position="338"/>
        <end position="352"/>
    </location>
</feature>
<gene>
    <name evidence="2" type="ORF">EMPS_08489</name>
</gene>
<evidence type="ECO:0000313" key="3">
    <source>
        <dbReference type="Proteomes" id="UP000827284"/>
    </source>
</evidence>
<protein>
    <submittedName>
        <fullName evidence="2">Uncharacterized protein</fullName>
    </submittedName>
</protein>
<proteinExistence type="predicted"/>
<feature type="compositionally biased region" description="Polar residues" evidence="1">
    <location>
        <begin position="304"/>
        <end position="319"/>
    </location>
</feature>
<reference evidence="2" key="2">
    <citation type="journal article" date="2022" name="Microbiol. Resour. Announc.">
        <title>Whole-Genome Sequence of Entomortierella parvispora E1425, a Mucoromycotan Fungus Associated with Burkholderiaceae-Related Endosymbiotic Bacteria.</title>
        <authorList>
            <person name="Herlambang A."/>
            <person name="Guo Y."/>
            <person name="Takashima Y."/>
            <person name="Narisawa K."/>
            <person name="Ohta H."/>
            <person name="Nishizawa T."/>
        </authorList>
    </citation>
    <scope>NUCLEOTIDE SEQUENCE</scope>
    <source>
        <strain evidence="2">E1425</strain>
    </source>
</reference>
<feature type="region of interest" description="Disordered" evidence="1">
    <location>
        <begin position="297"/>
        <end position="320"/>
    </location>
</feature>
<accession>A0A9P3HGG6</accession>
<feature type="compositionally biased region" description="Basic and acidic residues" evidence="1">
    <location>
        <begin position="188"/>
        <end position="215"/>
    </location>
</feature>
<keyword evidence="3" id="KW-1185">Reference proteome</keyword>
<evidence type="ECO:0000313" key="2">
    <source>
        <dbReference type="EMBL" id="GJJ76130.1"/>
    </source>
</evidence>
<dbReference type="OrthoDB" id="2435072at2759"/>
<feature type="region of interest" description="Disordered" evidence="1">
    <location>
        <begin position="479"/>
        <end position="507"/>
    </location>
</feature>
<feature type="compositionally biased region" description="Polar residues" evidence="1">
    <location>
        <begin position="225"/>
        <end position="253"/>
    </location>
</feature>
<feature type="region of interest" description="Disordered" evidence="1">
    <location>
        <begin position="188"/>
        <end position="283"/>
    </location>
</feature>